<feature type="compositionally biased region" description="Polar residues" evidence="1">
    <location>
        <begin position="1"/>
        <end position="13"/>
    </location>
</feature>
<name>A0A9K3DJM7_HELAN</name>
<reference evidence="2" key="2">
    <citation type="submission" date="2020-06" db="EMBL/GenBank/DDBJ databases">
        <title>Helianthus annuus Genome sequencing and assembly Release 2.</title>
        <authorList>
            <person name="Gouzy J."/>
            <person name="Langlade N."/>
            <person name="Munos S."/>
        </authorList>
    </citation>
    <scope>NUCLEOTIDE SEQUENCE</scope>
    <source>
        <tissue evidence="2">Leaves</tissue>
    </source>
</reference>
<feature type="compositionally biased region" description="Low complexity" evidence="1">
    <location>
        <begin position="14"/>
        <end position="37"/>
    </location>
</feature>
<dbReference type="EMBL" id="MNCJ02000332">
    <property type="protein sequence ID" value="KAF5756645.1"/>
    <property type="molecule type" value="Genomic_DNA"/>
</dbReference>
<evidence type="ECO:0000313" key="2">
    <source>
        <dbReference type="EMBL" id="KAF5756645.1"/>
    </source>
</evidence>
<feature type="compositionally biased region" description="Basic and acidic residues" evidence="1">
    <location>
        <begin position="214"/>
        <end position="231"/>
    </location>
</feature>
<feature type="compositionally biased region" description="Low complexity" evidence="1">
    <location>
        <begin position="232"/>
        <end position="243"/>
    </location>
</feature>
<accession>A0A9K3DJM7</accession>
<dbReference type="Gramene" id="mRNA:HanXRQr2_Chr17g0817241">
    <property type="protein sequence ID" value="mRNA:HanXRQr2_Chr17g0817241"/>
    <property type="gene ID" value="HanXRQr2_Chr17g0817241"/>
</dbReference>
<reference evidence="2" key="1">
    <citation type="journal article" date="2017" name="Nature">
        <title>The sunflower genome provides insights into oil metabolism, flowering and Asterid evolution.</title>
        <authorList>
            <person name="Badouin H."/>
            <person name="Gouzy J."/>
            <person name="Grassa C.J."/>
            <person name="Murat F."/>
            <person name="Staton S.E."/>
            <person name="Cottret L."/>
            <person name="Lelandais-Briere C."/>
            <person name="Owens G.L."/>
            <person name="Carrere S."/>
            <person name="Mayjonade B."/>
            <person name="Legrand L."/>
            <person name="Gill N."/>
            <person name="Kane N.C."/>
            <person name="Bowers J.E."/>
            <person name="Hubner S."/>
            <person name="Bellec A."/>
            <person name="Berard A."/>
            <person name="Berges H."/>
            <person name="Blanchet N."/>
            <person name="Boniface M.C."/>
            <person name="Brunel D."/>
            <person name="Catrice O."/>
            <person name="Chaidir N."/>
            <person name="Claudel C."/>
            <person name="Donnadieu C."/>
            <person name="Faraut T."/>
            <person name="Fievet G."/>
            <person name="Helmstetter N."/>
            <person name="King M."/>
            <person name="Knapp S.J."/>
            <person name="Lai Z."/>
            <person name="Le Paslier M.C."/>
            <person name="Lippi Y."/>
            <person name="Lorenzon L."/>
            <person name="Mandel J.R."/>
            <person name="Marage G."/>
            <person name="Marchand G."/>
            <person name="Marquand E."/>
            <person name="Bret-Mestries E."/>
            <person name="Morien E."/>
            <person name="Nambeesan S."/>
            <person name="Nguyen T."/>
            <person name="Pegot-Espagnet P."/>
            <person name="Pouilly N."/>
            <person name="Raftis F."/>
            <person name="Sallet E."/>
            <person name="Schiex T."/>
            <person name="Thomas J."/>
            <person name="Vandecasteele C."/>
            <person name="Vares D."/>
            <person name="Vear F."/>
            <person name="Vautrin S."/>
            <person name="Crespi M."/>
            <person name="Mangin B."/>
            <person name="Burke J.M."/>
            <person name="Salse J."/>
            <person name="Munos S."/>
            <person name="Vincourt P."/>
            <person name="Rieseberg L.H."/>
            <person name="Langlade N.B."/>
        </authorList>
    </citation>
    <scope>NUCLEOTIDE SEQUENCE</scope>
    <source>
        <tissue evidence="2">Leaves</tissue>
    </source>
</reference>
<comment type="caution">
    <text evidence="2">The sequence shown here is derived from an EMBL/GenBank/DDBJ whole genome shotgun (WGS) entry which is preliminary data.</text>
</comment>
<proteinExistence type="predicted"/>
<organism evidence="2 3">
    <name type="scientific">Helianthus annuus</name>
    <name type="common">Common sunflower</name>
    <dbReference type="NCBI Taxonomy" id="4232"/>
    <lineage>
        <taxon>Eukaryota</taxon>
        <taxon>Viridiplantae</taxon>
        <taxon>Streptophyta</taxon>
        <taxon>Embryophyta</taxon>
        <taxon>Tracheophyta</taxon>
        <taxon>Spermatophyta</taxon>
        <taxon>Magnoliopsida</taxon>
        <taxon>eudicotyledons</taxon>
        <taxon>Gunneridae</taxon>
        <taxon>Pentapetalae</taxon>
        <taxon>asterids</taxon>
        <taxon>campanulids</taxon>
        <taxon>Asterales</taxon>
        <taxon>Asteraceae</taxon>
        <taxon>Asteroideae</taxon>
        <taxon>Heliantheae alliance</taxon>
        <taxon>Heliantheae</taxon>
        <taxon>Helianthus</taxon>
    </lineage>
</organism>
<dbReference type="Proteomes" id="UP000215914">
    <property type="component" value="Unassembled WGS sequence"/>
</dbReference>
<evidence type="ECO:0000256" key="1">
    <source>
        <dbReference type="SAM" id="MobiDB-lite"/>
    </source>
</evidence>
<feature type="region of interest" description="Disordered" evidence="1">
    <location>
        <begin position="204"/>
        <end position="256"/>
    </location>
</feature>
<dbReference type="AlphaFoldDB" id="A0A9K3DJM7"/>
<feature type="region of interest" description="Disordered" evidence="1">
    <location>
        <begin position="1"/>
        <end position="57"/>
    </location>
</feature>
<sequence length="256" mass="27506">MQVKQETNPNLAVTSKPTSSKTATASKPSTASKSRGPSSRKRKEADSPATPDVFPFENHGFTESSKFMTGFLNQGLERLGFLYEDTCGLNKMLESKLKKAEATVADQAAIVAAKSHHYEDKYKAMVQEHQAALLKVAQEAQAKYDVAQVQHEHDMASYREGLKGSVVISLLQARLKMAYEARATGLECPSWNVEAWEAKLRDLGGDPVKPHVKPAVEEPTKAADADADAVKDAGGNADGDAGDNIVEAMTEEGGAA</sequence>
<keyword evidence="3" id="KW-1185">Reference proteome</keyword>
<gene>
    <name evidence="2" type="ORF">HanXRQr2_Chr17g0817241</name>
</gene>
<protein>
    <submittedName>
        <fullName evidence="2">Uncharacterized protein</fullName>
    </submittedName>
</protein>
<evidence type="ECO:0000313" key="3">
    <source>
        <dbReference type="Proteomes" id="UP000215914"/>
    </source>
</evidence>